<gene>
    <name evidence="1" type="ORF">TBRA_LOCUS16151</name>
</gene>
<sequence length="143" mass="16013">MSPGTGRSRSHVVRHSREATVVPATIVATHSHENSELDASMTRRLRALTFTYSATSHRLRTDHSYYNYEIQQMLSRGMNHRNEPPGGLVWCPKHNVFSTPGYSYCTVAPVLPEAPDFKMPPPMSDAFDGISRLVIAMSPQLRS</sequence>
<dbReference type="EMBL" id="CADCXV010001472">
    <property type="protein sequence ID" value="CAB0044563.1"/>
    <property type="molecule type" value="Genomic_DNA"/>
</dbReference>
<keyword evidence="2" id="KW-1185">Reference proteome</keyword>
<protein>
    <submittedName>
        <fullName evidence="1">Uncharacterized protein</fullName>
    </submittedName>
</protein>
<evidence type="ECO:0000313" key="2">
    <source>
        <dbReference type="Proteomes" id="UP000479190"/>
    </source>
</evidence>
<reference evidence="1 2" key="1">
    <citation type="submission" date="2020-02" db="EMBL/GenBank/DDBJ databases">
        <authorList>
            <person name="Ferguson B K."/>
        </authorList>
    </citation>
    <scope>NUCLEOTIDE SEQUENCE [LARGE SCALE GENOMIC DNA]</scope>
</reference>
<dbReference type="AlphaFoldDB" id="A0A6H5J2C6"/>
<proteinExistence type="predicted"/>
<name>A0A6H5J2C6_9HYME</name>
<organism evidence="1 2">
    <name type="scientific">Trichogramma brassicae</name>
    <dbReference type="NCBI Taxonomy" id="86971"/>
    <lineage>
        <taxon>Eukaryota</taxon>
        <taxon>Metazoa</taxon>
        <taxon>Ecdysozoa</taxon>
        <taxon>Arthropoda</taxon>
        <taxon>Hexapoda</taxon>
        <taxon>Insecta</taxon>
        <taxon>Pterygota</taxon>
        <taxon>Neoptera</taxon>
        <taxon>Endopterygota</taxon>
        <taxon>Hymenoptera</taxon>
        <taxon>Apocrita</taxon>
        <taxon>Proctotrupomorpha</taxon>
        <taxon>Chalcidoidea</taxon>
        <taxon>Trichogrammatidae</taxon>
        <taxon>Trichogramma</taxon>
    </lineage>
</organism>
<accession>A0A6H5J2C6</accession>
<dbReference type="Proteomes" id="UP000479190">
    <property type="component" value="Unassembled WGS sequence"/>
</dbReference>
<evidence type="ECO:0000313" key="1">
    <source>
        <dbReference type="EMBL" id="CAB0044563.1"/>
    </source>
</evidence>